<dbReference type="InterPro" id="IPR001789">
    <property type="entry name" value="Sig_transdc_resp-reg_receiver"/>
</dbReference>
<dbReference type="InterPro" id="IPR036097">
    <property type="entry name" value="HisK_dim/P_sf"/>
</dbReference>
<dbReference type="GO" id="GO:0009927">
    <property type="term" value="F:histidine phosphotransfer kinase activity"/>
    <property type="evidence" value="ECO:0007669"/>
    <property type="project" value="TreeGrafter"/>
</dbReference>
<evidence type="ECO:0000259" key="9">
    <source>
        <dbReference type="PROSITE" id="PS50110"/>
    </source>
</evidence>
<dbReference type="CDD" id="cd17546">
    <property type="entry name" value="REC_hyHK_CKI1_RcsC-like"/>
    <property type="match status" value="1"/>
</dbReference>
<dbReference type="Pfam" id="PF00072">
    <property type="entry name" value="Response_reg"/>
    <property type="match status" value="1"/>
</dbReference>
<evidence type="ECO:0000313" key="11">
    <source>
        <dbReference type="Proteomes" id="UP001274830"/>
    </source>
</evidence>
<dbReference type="SMART" id="SM00448">
    <property type="entry name" value="REC"/>
    <property type="match status" value="1"/>
</dbReference>
<dbReference type="PROSITE" id="PS50109">
    <property type="entry name" value="HIS_KIN"/>
    <property type="match status" value="1"/>
</dbReference>
<dbReference type="SUPFAM" id="SSF55874">
    <property type="entry name" value="ATPase domain of HSP90 chaperone/DNA topoisomerase II/histidine kinase"/>
    <property type="match status" value="1"/>
</dbReference>
<evidence type="ECO:0000256" key="3">
    <source>
        <dbReference type="ARBA" id="ARBA00022553"/>
    </source>
</evidence>
<dbReference type="EC" id="2.7.13.3" evidence="2"/>
<dbReference type="PANTHER" id="PTHR43047">
    <property type="entry name" value="TWO-COMPONENT HISTIDINE PROTEIN KINASE"/>
    <property type="match status" value="1"/>
</dbReference>
<keyword evidence="4" id="KW-0808">Transferase</keyword>
<dbReference type="Proteomes" id="UP001274830">
    <property type="component" value="Unassembled WGS sequence"/>
</dbReference>
<proteinExistence type="predicted"/>
<keyword evidence="11" id="KW-1185">Reference proteome</keyword>
<evidence type="ECO:0000256" key="2">
    <source>
        <dbReference type="ARBA" id="ARBA00012438"/>
    </source>
</evidence>
<feature type="region of interest" description="Disordered" evidence="7">
    <location>
        <begin position="568"/>
        <end position="594"/>
    </location>
</feature>
<evidence type="ECO:0000256" key="7">
    <source>
        <dbReference type="SAM" id="MobiDB-lite"/>
    </source>
</evidence>
<dbReference type="SUPFAM" id="SSF55781">
    <property type="entry name" value="GAF domain-like"/>
    <property type="match status" value="1"/>
</dbReference>
<evidence type="ECO:0000256" key="5">
    <source>
        <dbReference type="ARBA" id="ARBA00022777"/>
    </source>
</evidence>
<dbReference type="InterPro" id="IPR011006">
    <property type="entry name" value="CheY-like_superfamily"/>
</dbReference>
<dbReference type="AlphaFoldDB" id="A0AAE0WJ13"/>
<dbReference type="GO" id="GO:0005886">
    <property type="term" value="C:plasma membrane"/>
    <property type="evidence" value="ECO:0007669"/>
    <property type="project" value="TreeGrafter"/>
</dbReference>
<dbReference type="GO" id="GO:0000155">
    <property type="term" value="F:phosphorelay sensor kinase activity"/>
    <property type="evidence" value="ECO:0007669"/>
    <property type="project" value="InterPro"/>
</dbReference>
<gene>
    <name evidence="10" type="ORF">LTR78_008231</name>
</gene>
<keyword evidence="5" id="KW-0418">Kinase</keyword>
<dbReference type="SMART" id="SM00387">
    <property type="entry name" value="HATPase_c"/>
    <property type="match status" value="1"/>
</dbReference>
<dbReference type="PANTHER" id="PTHR43047:SF72">
    <property type="entry name" value="OSMOSENSING HISTIDINE PROTEIN KINASE SLN1"/>
    <property type="match status" value="1"/>
</dbReference>
<evidence type="ECO:0000256" key="4">
    <source>
        <dbReference type="ARBA" id="ARBA00022679"/>
    </source>
</evidence>
<comment type="caution">
    <text evidence="10">The sequence shown here is derived from an EMBL/GenBank/DDBJ whole genome shotgun (WGS) entry which is preliminary data.</text>
</comment>
<dbReference type="Pfam" id="PF00512">
    <property type="entry name" value="HisKA"/>
    <property type="match status" value="1"/>
</dbReference>
<comment type="catalytic activity">
    <reaction evidence="1">
        <text>ATP + protein L-histidine = ADP + protein N-phospho-L-histidine.</text>
        <dbReference type="EC" id="2.7.13.3"/>
    </reaction>
</comment>
<dbReference type="SMART" id="SM00388">
    <property type="entry name" value="HisKA"/>
    <property type="match status" value="1"/>
</dbReference>
<organism evidence="10 11">
    <name type="scientific">Recurvomyces mirabilis</name>
    <dbReference type="NCBI Taxonomy" id="574656"/>
    <lineage>
        <taxon>Eukaryota</taxon>
        <taxon>Fungi</taxon>
        <taxon>Dikarya</taxon>
        <taxon>Ascomycota</taxon>
        <taxon>Pezizomycotina</taxon>
        <taxon>Dothideomycetes</taxon>
        <taxon>Dothideomycetidae</taxon>
        <taxon>Mycosphaerellales</taxon>
        <taxon>Teratosphaeriaceae</taxon>
        <taxon>Recurvomyces</taxon>
    </lineage>
</organism>
<dbReference type="Gene3D" id="3.30.565.10">
    <property type="entry name" value="Histidine kinase-like ATPase, C-terminal domain"/>
    <property type="match status" value="1"/>
</dbReference>
<evidence type="ECO:0000313" key="10">
    <source>
        <dbReference type="EMBL" id="KAK3671865.1"/>
    </source>
</evidence>
<dbReference type="SUPFAM" id="SSF52172">
    <property type="entry name" value="CheY-like"/>
    <property type="match status" value="1"/>
</dbReference>
<protein>
    <recommendedName>
        <fullName evidence="2">histidine kinase</fullName>
        <ecNumber evidence="2">2.7.13.3</ecNumber>
    </recommendedName>
</protein>
<feature type="domain" description="Histidine kinase" evidence="8">
    <location>
        <begin position="458"/>
        <end position="747"/>
    </location>
</feature>
<sequence>MTESENPPGWPESTSARLVFGHDAGFDFCDRLRLWEVRRVCQVKPSLATYMRSSRAVVEEPSRSDDGDYSLTAILRCVMDRVDADVAFVSLLDAERQYFISGASRSDEDWEASAPIESTRWFGCDSIFHAGQLCHRTLQINGGGVYEELDLSQQQYTKSLPIVNGDLARFKRYIGLPIVTDKGYTVGALFMFGHAAAKSGLTSKQRSYLQDSTKQVIRQLEQAVQALEWRRMTKFNTAVGSLIHTANLVQPAEHQSVERPSVQRLDSGETDVLIRRMYEKAVEVVLESYELDAVMVQEIPLHVHRTSTEHGSASGDVPSFFAQSQVDPDASFPSLSHETALAVCKAWPEGRVLYRMTDEEGEVMSSDWTDMHSDGLHLGRELAHTMPEVQQLLLMPLWDPLHERVVALMVGVANNWSRCYTRINDLVPMSVFCKGIVAQARKFESQHMDQRKTDFMGSVSHEMRSPLHGVLANVELLLTTTKCSSEQVDMLQSAAASGRQLLDSIDKVLQYCHISTRGDIPEEVVSMHERSTAVIKLPITTDEHNLGLLIEHVLSRAVISHAQWAAVTTPTDQGEAGSRRLGGSSGSTTPEAHDNLHVDTQAVSGLVARASQGRYRQVPVVFDVAQTVSVSEQDASSIQTIMENLVSNALKNTSQGCVRISLAVETVVDSPSSSIVLRVQDTGKGIPADFLKHKLFTPFAQNDSLGIGVGIGLSLVKLEVDSLGGTINIDSRRSVGTTVIVRLPVTATTSVQPLGQQQHVGGPAAKVQLYAPLKSRGEIQLADGLDMLQASLKTTLLARSQARMLDHETLESPDVMLVLKEDLPEFLRESSEKRSLPLVLLCPPVSHTGITTPPDDVSVVCPFLPVTMVAAISSLLAKVASTPAIDRPIAARNDSHAALKVLSEAVRLLHVNDQRISSLLAQPTIITDSDAEHSEQLRYFQGASQIPKDVTADPRSPSLLLVDDNLVNLKVLAMYTNKCGILAPALASGGQEAIDAHLAAISLEGHRAFDIIFMDLSMPGVSGFDATAAIRRREAKARTAVPVYIVALTGLVSAKDRKAAFEAGVDIYLTKPAKIKDIQVVVEVWRQLRLGRR</sequence>
<reference evidence="10" key="1">
    <citation type="submission" date="2023-07" db="EMBL/GenBank/DDBJ databases">
        <title>Black Yeasts Isolated from many extreme environments.</title>
        <authorList>
            <person name="Coleine C."/>
            <person name="Stajich J.E."/>
            <person name="Selbmann L."/>
        </authorList>
    </citation>
    <scope>NUCLEOTIDE SEQUENCE</scope>
    <source>
        <strain evidence="10">CCFEE 5485</strain>
    </source>
</reference>
<dbReference type="EMBL" id="JAUTXT010000038">
    <property type="protein sequence ID" value="KAK3671865.1"/>
    <property type="molecule type" value="Genomic_DNA"/>
</dbReference>
<name>A0AAE0WJ13_9PEZI</name>
<dbReference type="SUPFAM" id="SSF47384">
    <property type="entry name" value="Homodimeric domain of signal transducing histidine kinase"/>
    <property type="match status" value="1"/>
</dbReference>
<dbReference type="Gene3D" id="3.40.50.2300">
    <property type="match status" value="1"/>
</dbReference>
<keyword evidence="3 6" id="KW-0597">Phosphoprotein</keyword>
<dbReference type="InterPro" id="IPR005467">
    <property type="entry name" value="His_kinase_dom"/>
</dbReference>
<evidence type="ECO:0000256" key="6">
    <source>
        <dbReference type="PROSITE-ProRule" id="PRU00169"/>
    </source>
</evidence>
<dbReference type="InterPro" id="IPR003594">
    <property type="entry name" value="HATPase_dom"/>
</dbReference>
<dbReference type="InterPro" id="IPR003661">
    <property type="entry name" value="HisK_dim/P_dom"/>
</dbReference>
<dbReference type="PRINTS" id="PR00344">
    <property type="entry name" value="BCTRLSENSOR"/>
</dbReference>
<dbReference type="InterPro" id="IPR004358">
    <property type="entry name" value="Sig_transdc_His_kin-like_C"/>
</dbReference>
<feature type="modified residue" description="4-aspartylphosphate" evidence="6">
    <location>
        <position position="1015"/>
    </location>
</feature>
<dbReference type="PROSITE" id="PS50110">
    <property type="entry name" value="RESPONSE_REGULATORY"/>
    <property type="match status" value="1"/>
</dbReference>
<dbReference type="CDD" id="cd00082">
    <property type="entry name" value="HisKA"/>
    <property type="match status" value="1"/>
</dbReference>
<evidence type="ECO:0000256" key="1">
    <source>
        <dbReference type="ARBA" id="ARBA00000085"/>
    </source>
</evidence>
<evidence type="ECO:0000259" key="8">
    <source>
        <dbReference type="PROSITE" id="PS50109"/>
    </source>
</evidence>
<accession>A0AAE0WJ13</accession>
<dbReference type="InterPro" id="IPR036890">
    <property type="entry name" value="HATPase_C_sf"/>
</dbReference>
<dbReference type="Gene3D" id="1.10.287.130">
    <property type="match status" value="1"/>
</dbReference>
<dbReference type="Pfam" id="PF02518">
    <property type="entry name" value="HATPase_c"/>
    <property type="match status" value="1"/>
</dbReference>
<feature type="domain" description="Response regulatory" evidence="9">
    <location>
        <begin position="958"/>
        <end position="1086"/>
    </location>
</feature>